<keyword evidence="5" id="KW-1003">Cell membrane</keyword>
<name>A0A239HYM9_9NOCA</name>
<dbReference type="Proteomes" id="UP000198327">
    <property type="component" value="Unassembled WGS sequence"/>
</dbReference>
<evidence type="ECO:0000256" key="3">
    <source>
        <dbReference type="ARBA" id="ARBA00010333"/>
    </source>
</evidence>
<dbReference type="CDD" id="cd13711">
    <property type="entry name" value="PBP2_Ngo0372_TcyA"/>
    <property type="match status" value="1"/>
</dbReference>
<dbReference type="SUPFAM" id="SSF53850">
    <property type="entry name" value="Periplasmic binding protein-like II"/>
    <property type="match status" value="1"/>
</dbReference>
<dbReference type="OrthoDB" id="9814902at2"/>
<evidence type="ECO:0000256" key="11">
    <source>
        <dbReference type="RuleBase" id="RU363032"/>
    </source>
</evidence>
<comment type="similarity">
    <text evidence="2 11">Belongs to the binding-protein-dependent transport system permease family.</text>
</comment>
<comment type="similarity">
    <text evidence="3">Belongs to the bacterial solute-binding protein 3 family.</text>
</comment>
<dbReference type="FunFam" id="1.10.3720.10:FF:000009">
    <property type="entry name" value="Amino acid ABC transporter permease"/>
    <property type="match status" value="1"/>
</dbReference>
<evidence type="ECO:0000259" key="13">
    <source>
        <dbReference type="PROSITE" id="PS50928"/>
    </source>
</evidence>
<dbReference type="InterPro" id="IPR018313">
    <property type="entry name" value="SBP_3_CS"/>
</dbReference>
<keyword evidence="7 12" id="KW-0732">Signal</keyword>
<dbReference type="RefSeq" id="WP_089246387.1">
    <property type="nucleotide sequence ID" value="NZ_FZOW01000006.1"/>
</dbReference>
<keyword evidence="9 11" id="KW-1133">Transmembrane helix</keyword>
<accession>A0A239HYM9</accession>
<dbReference type="InterPro" id="IPR010065">
    <property type="entry name" value="AA_ABC_transptr_permease_3TM"/>
</dbReference>
<keyword evidence="15" id="KW-1185">Reference proteome</keyword>
<evidence type="ECO:0000313" key="14">
    <source>
        <dbReference type="EMBL" id="SNS86425.1"/>
    </source>
</evidence>
<dbReference type="EMBL" id="FZOW01000006">
    <property type="protein sequence ID" value="SNS86425.1"/>
    <property type="molecule type" value="Genomic_DNA"/>
</dbReference>
<evidence type="ECO:0000256" key="6">
    <source>
        <dbReference type="ARBA" id="ARBA00022692"/>
    </source>
</evidence>
<keyword evidence="4 11" id="KW-0813">Transport</keyword>
<gene>
    <name evidence="14" type="ORF">SAMN05421642_106114</name>
</gene>
<dbReference type="InterPro" id="IPR001320">
    <property type="entry name" value="Iontro_rcpt_C"/>
</dbReference>
<dbReference type="Pfam" id="PF00497">
    <property type="entry name" value="SBP_bac_3"/>
    <property type="match status" value="1"/>
</dbReference>
<keyword evidence="10 11" id="KW-0472">Membrane</keyword>
<feature type="transmembrane region" description="Helical" evidence="11">
    <location>
        <begin position="332"/>
        <end position="353"/>
    </location>
</feature>
<dbReference type="SUPFAM" id="SSF161098">
    <property type="entry name" value="MetI-like"/>
    <property type="match status" value="1"/>
</dbReference>
<evidence type="ECO:0000313" key="15">
    <source>
        <dbReference type="Proteomes" id="UP000198327"/>
    </source>
</evidence>
<dbReference type="Gene3D" id="1.10.3720.10">
    <property type="entry name" value="MetI-like"/>
    <property type="match status" value="1"/>
</dbReference>
<dbReference type="PROSITE" id="PS01039">
    <property type="entry name" value="SBP_BACTERIAL_3"/>
    <property type="match status" value="1"/>
</dbReference>
<dbReference type="InterPro" id="IPR043429">
    <property type="entry name" value="ArtM/GltK/GlnP/TcyL/YhdX-like"/>
</dbReference>
<evidence type="ECO:0000256" key="8">
    <source>
        <dbReference type="ARBA" id="ARBA00022970"/>
    </source>
</evidence>
<comment type="subcellular location">
    <subcellularLocation>
        <location evidence="1 11">Cell membrane</location>
        <topology evidence="1 11">Multi-pass membrane protein</topology>
    </subcellularLocation>
</comment>
<feature type="transmembrane region" description="Helical" evidence="11">
    <location>
        <begin position="461"/>
        <end position="481"/>
    </location>
</feature>
<dbReference type="CDD" id="cd06261">
    <property type="entry name" value="TM_PBP2"/>
    <property type="match status" value="1"/>
</dbReference>
<evidence type="ECO:0000256" key="1">
    <source>
        <dbReference type="ARBA" id="ARBA00004651"/>
    </source>
</evidence>
<dbReference type="SMART" id="SM00079">
    <property type="entry name" value="PBPe"/>
    <property type="match status" value="1"/>
</dbReference>
<dbReference type="InterPro" id="IPR035906">
    <property type="entry name" value="MetI-like_sf"/>
</dbReference>
<feature type="domain" description="ABC transmembrane type-1" evidence="13">
    <location>
        <begin position="290"/>
        <end position="482"/>
    </location>
</feature>
<keyword evidence="6 11" id="KW-0812">Transmembrane</keyword>
<dbReference type="NCBIfam" id="TIGR01726">
    <property type="entry name" value="HEQRo_perm_3TM"/>
    <property type="match status" value="1"/>
</dbReference>
<dbReference type="InterPro" id="IPR001638">
    <property type="entry name" value="Solute-binding_3/MltF_N"/>
</dbReference>
<dbReference type="PANTHER" id="PTHR30614">
    <property type="entry name" value="MEMBRANE COMPONENT OF AMINO ACID ABC TRANSPORTER"/>
    <property type="match status" value="1"/>
</dbReference>
<dbReference type="PANTHER" id="PTHR30614:SF0">
    <property type="entry name" value="L-CYSTINE TRANSPORT SYSTEM PERMEASE PROTEIN TCYL"/>
    <property type="match status" value="1"/>
</dbReference>
<evidence type="ECO:0000256" key="9">
    <source>
        <dbReference type="ARBA" id="ARBA00022989"/>
    </source>
</evidence>
<sequence>MHRKAFALLAAVVALLAVAGCGSSSGPLLDQVKERGVLVVGTEGTYSPFSYQGSDGQLTGYDIDVVDAVAEELGVRVEYVQTPFDSIFAGLESQRFDLIANQVTINPERQGAYDLSKPYTVSEGEILTAANNTSITSVDDLAGKTTAQSSTSNWAQVAADAGANVEAVEGFVQAVTLVKDGRVDATVNDSLAVAEYLKTTGDTGVKVAAETGDTSYQAFAARKDSGLMDEIDSAIDTLQADGTLAQISEKYFGSDTAAPTADTQAPTSDASSSESQSKLDLILDNLWPMLKATVTMTIPLTAISFVIGLVIALGVALARISSKKALSSAARFYVSIIRGTPLLLQLFIVFYALPELGVVIDPFPAAVVAFSLNVGGYAAEVIRAAILSVPKGQWEAAETIGMGYRTSLQRIILPQALRTAVPPLSNTLISLVKDTSLASTILVTELLRVAQLAAAPTFDFFALYSVAAIYYWVICMILSFFQGKLEVRLDRYVAK</sequence>
<evidence type="ECO:0000256" key="4">
    <source>
        <dbReference type="ARBA" id="ARBA00022448"/>
    </source>
</evidence>
<dbReference type="GO" id="GO:0015276">
    <property type="term" value="F:ligand-gated monoatomic ion channel activity"/>
    <property type="evidence" value="ECO:0007669"/>
    <property type="project" value="InterPro"/>
</dbReference>
<dbReference type="GO" id="GO:0015184">
    <property type="term" value="F:L-cystine transmembrane transporter activity"/>
    <property type="evidence" value="ECO:0007669"/>
    <property type="project" value="TreeGrafter"/>
</dbReference>
<dbReference type="GO" id="GO:0043190">
    <property type="term" value="C:ATP-binding cassette (ABC) transporter complex"/>
    <property type="evidence" value="ECO:0007669"/>
    <property type="project" value="InterPro"/>
</dbReference>
<protein>
    <submittedName>
        <fullName evidence="14">Cystine transport system permease protein</fullName>
    </submittedName>
</protein>
<evidence type="ECO:0000256" key="10">
    <source>
        <dbReference type="ARBA" id="ARBA00023136"/>
    </source>
</evidence>
<reference evidence="15" key="1">
    <citation type="submission" date="2017-06" db="EMBL/GenBank/DDBJ databases">
        <authorList>
            <person name="Varghese N."/>
            <person name="Submissions S."/>
        </authorList>
    </citation>
    <scope>NUCLEOTIDE SEQUENCE [LARGE SCALE GENOMIC DNA]</scope>
    <source>
        <strain evidence="15">JCM 23211</strain>
    </source>
</reference>
<keyword evidence="8" id="KW-0029">Amino-acid transport</keyword>
<feature type="transmembrane region" description="Helical" evidence="11">
    <location>
        <begin position="298"/>
        <end position="320"/>
    </location>
</feature>
<dbReference type="PROSITE" id="PS50928">
    <property type="entry name" value="ABC_TM1"/>
    <property type="match status" value="1"/>
</dbReference>
<dbReference type="InterPro" id="IPR000515">
    <property type="entry name" value="MetI-like"/>
</dbReference>
<dbReference type="SMART" id="SM00062">
    <property type="entry name" value="PBPb"/>
    <property type="match status" value="1"/>
</dbReference>
<evidence type="ECO:0000256" key="12">
    <source>
        <dbReference type="SAM" id="SignalP"/>
    </source>
</evidence>
<dbReference type="PROSITE" id="PS51257">
    <property type="entry name" value="PROKAR_LIPOPROTEIN"/>
    <property type="match status" value="1"/>
</dbReference>
<evidence type="ECO:0000256" key="5">
    <source>
        <dbReference type="ARBA" id="ARBA00022475"/>
    </source>
</evidence>
<dbReference type="Gene3D" id="3.40.190.10">
    <property type="entry name" value="Periplasmic binding protein-like II"/>
    <property type="match status" value="2"/>
</dbReference>
<organism evidence="14 15">
    <name type="scientific">Rhodococcoides kyotonense</name>
    <dbReference type="NCBI Taxonomy" id="398843"/>
    <lineage>
        <taxon>Bacteria</taxon>
        <taxon>Bacillati</taxon>
        <taxon>Actinomycetota</taxon>
        <taxon>Actinomycetes</taxon>
        <taxon>Mycobacteriales</taxon>
        <taxon>Nocardiaceae</taxon>
        <taxon>Rhodococcoides</taxon>
    </lineage>
</organism>
<proteinExistence type="inferred from homology"/>
<dbReference type="Pfam" id="PF00528">
    <property type="entry name" value="BPD_transp_1"/>
    <property type="match status" value="1"/>
</dbReference>
<feature type="signal peptide" evidence="12">
    <location>
        <begin position="1"/>
        <end position="19"/>
    </location>
</feature>
<dbReference type="AlphaFoldDB" id="A0A239HYM9"/>
<feature type="chain" id="PRO_5039542257" evidence="12">
    <location>
        <begin position="20"/>
        <end position="495"/>
    </location>
</feature>
<dbReference type="STRING" id="398843.A3K89_22715"/>
<evidence type="ECO:0000256" key="7">
    <source>
        <dbReference type="ARBA" id="ARBA00022729"/>
    </source>
</evidence>
<evidence type="ECO:0000256" key="2">
    <source>
        <dbReference type="ARBA" id="ARBA00009306"/>
    </source>
</evidence>